<feature type="transmembrane region" description="Helical" evidence="1">
    <location>
        <begin position="49"/>
        <end position="69"/>
    </location>
</feature>
<accession>A0A942TI28</accession>
<feature type="transmembrane region" description="Helical" evidence="1">
    <location>
        <begin position="130"/>
        <end position="151"/>
    </location>
</feature>
<organism evidence="2 3">
    <name type="scientific">Lederbergia citri</name>
    <dbReference type="NCBI Taxonomy" id="2833580"/>
    <lineage>
        <taxon>Bacteria</taxon>
        <taxon>Bacillati</taxon>
        <taxon>Bacillota</taxon>
        <taxon>Bacilli</taxon>
        <taxon>Bacillales</taxon>
        <taxon>Bacillaceae</taxon>
        <taxon>Lederbergia</taxon>
    </lineage>
</organism>
<keyword evidence="1" id="KW-0472">Membrane</keyword>
<comment type="caution">
    <text evidence="2">The sequence shown here is derived from an EMBL/GenBank/DDBJ whole genome shotgun (WGS) entry which is preliminary data.</text>
</comment>
<dbReference type="EMBL" id="JAGYPG010000003">
    <property type="protein sequence ID" value="MBS4196992.1"/>
    <property type="molecule type" value="Genomic_DNA"/>
</dbReference>
<evidence type="ECO:0008006" key="4">
    <source>
        <dbReference type="Google" id="ProtNLM"/>
    </source>
</evidence>
<feature type="transmembrane region" description="Helical" evidence="1">
    <location>
        <begin position="6"/>
        <end position="28"/>
    </location>
</feature>
<reference evidence="2 3" key="1">
    <citation type="submission" date="2021-05" db="EMBL/GenBank/DDBJ databases">
        <title>Novel Bacillus species.</title>
        <authorList>
            <person name="Liu G."/>
        </authorList>
    </citation>
    <scope>NUCLEOTIDE SEQUENCE [LARGE SCALE GENOMIC DNA]</scope>
    <source>
        <strain evidence="3">FJAT-49780</strain>
    </source>
</reference>
<evidence type="ECO:0000256" key="1">
    <source>
        <dbReference type="SAM" id="Phobius"/>
    </source>
</evidence>
<keyword evidence="1" id="KW-0812">Transmembrane</keyword>
<dbReference type="AlphaFoldDB" id="A0A942TI28"/>
<gene>
    <name evidence="2" type="ORF">KHA97_18230</name>
</gene>
<evidence type="ECO:0000313" key="2">
    <source>
        <dbReference type="EMBL" id="MBS4196992.1"/>
    </source>
</evidence>
<name>A0A942TI28_9BACI</name>
<evidence type="ECO:0000313" key="3">
    <source>
        <dbReference type="Proteomes" id="UP000681414"/>
    </source>
</evidence>
<dbReference type="RefSeq" id="WP_213126193.1">
    <property type="nucleotide sequence ID" value="NZ_JAGYPG010000003.1"/>
</dbReference>
<dbReference type="Proteomes" id="UP000681414">
    <property type="component" value="Unassembled WGS sequence"/>
</dbReference>
<keyword evidence="1" id="KW-1133">Transmembrane helix</keyword>
<proteinExistence type="predicted"/>
<feature type="transmembrane region" description="Helical" evidence="1">
    <location>
        <begin position="89"/>
        <end position="109"/>
    </location>
</feature>
<protein>
    <recommendedName>
        <fullName evidence="4">Copper resistance protein D domain-containing protein</fullName>
    </recommendedName>
</protein>
<keyword evidence="3" id="KW-1185">Reference proteome</keyword>
<sequence length="153" mass="17191">MFKYWLFLHLAGISIWVGSLLAVTIILIMIKKHLGSKELSTIVKKMTRVVNTLVHPSAFFVLLSGIFMMIAMNFGDSSKPFYLEFMERIGGVTVLFTIIAVSIFGRRVVKKLNTLEKEGSVITHPGSINTYITMMLVSVLLVLAVIFVVSFRF</sequence>